<accession>A0AA38MVA6</accession>
<feature type="coiled-coil region" evidence="1">
    <location>
        <begin position="102"/>
        <end position="146"/>
    </location>
</feature>
<evidence type="ECO:0000313" key="3">
    <source>
        <dbReference type="EMBL" id="KAJ3714012.1"/>
    </source>
</evidence>
<feature type="compositionally biased region" description="Basic and acidic residues" evidence="2">
    <location>
        <begin position="400"/>
        <end position="411"/>
    </location>
</feature>
<name>A0AA38MVA6_9AGAR</name>
<evidence type="ECO:0000256" key="1">
    <source>
        <dbReference type="SAM" id="Coils"/>
    </source>
</evidence>
<protein>
    <submittedName>
        <fullName evidence="3">Uncharacterized protein</fullName>
    </submittedName>
</protein>
<sequence length="411" mass="47238">MKQTIVFGQTRDAVIHLFHFTASTQGRRRLEINTRTLQLIQRTTLVTHLNTRVMADRLNFDPRNIPPPDFSSNTYATIRRALIADADSPGITTEAEAQQLLRDQWEEENGTLRAQYETQLEEDQAIAEARIEEAANEQRIKDAERKAREDELAKKAEGKRTPLYSFKQGVGVGHIRQQIHPYAKKLMTARKYVPLWYFLPEATAEAKERNREAIDNNRFQIAMDETDSSNSALTLVGSHTVRASPNAVPDSRLSWDQVMRAKSSFLNALSYGDFTNDFVKMFAGFYTGMDMHPELREEHGDKVLALYHAEMRRAWYEGFEQREPFDLAVFSEDTLEKCRIEIRRQNNEKAIKEMQRVAAQYKRELQGFPQTAHSAGASRHTPNKPRNTPYPSTSPRKASSVKEESDLQKPF</sequence>
<reference evidence="3" key="2">
    <citation type="journal article" date="2023" name="Proc. Natl. Acad. Sci. U.S.A.">
        <title>A global phylogenomic analysis of the shiitake genus Lentinula.</title>
        <authorList>
            <person name="Sierra-Patev S."/>
            <person name="Min B."/>
            <person name="Naranjo-Ortiz M."/>
            <person name="Looney B."/>
            <person name="Konkel Z."/>
            <person name="Slot J.C."/>
            <person name="Sakamoto Y."/>
            <person name="Steenwyk J.L."/>
            <person name="Rokas A."/>
            <person name="Carro J."/>
            <person name="Camarero S."/>
            <person name="Ferreira P."/>
            <person name="Molpeceres G."/>
            <person name="Ruiz-Duenas F.J."/>
            <person name="Serrano A."/>
            <person name="Henrissat B."/>
            <person name="Drula E."/>
            <person name="Hughes K.W."/>
            <person name="Mata J.L."/>
            <person name="Ishikawa N.K."/>
            <person name="Vargas-Isla R."/>
            <person name="Ushijima S."/>
            <person name="Smith C.A."/>
            <person name="Donoghue J."/>
            <person name="Ahrendt S."/>
            <person name="Andreopoulos W."/>
            <person name="He G."/>
            <person name="LaButti K."/>
            <person name="Lipzen A."/>
            <person name="Ng V."/>
            <person name="Riley R."/>
            <person name="Sandor L."/>
            <person name="Barry K."/>
            <person name="Martinez A.T."/>
            <person name="Xiao Y."/>
            <person name="Gibbons J.G."/>
            <person name="Terashima K."/>
            <person name="Grigoriev I.V."/>
            <person name="Hibbett D."/>
        </authorList>
    </citation>
    <scope>NUCLEOTIDE SEQUENCE</scope>
    <source>
        <strain evidence="3">ET3784</strain>
    </source>
</reference>
<gene>
    <name evidence="3" type="ORF">DFJ43DRAFT_1104363</name>
</gene>
<comment type="caution">
    <text evidence="3">The sequence shown here is derived from an EMBL/GenBank/DDBJ whole genome shotgun (WGS) entry which is preliminary data.</text>
</comment>
<feature type="region of interest" description="Disordered" evidence="2">
    <location>
        <begin position="370"/>
        <end position="411"/>
    </location>
</feature>
<feature type="coiled-coil region" evidence="1">
    <location>
        <begin position="335"/>
        <end position="364"/>
    </location>
</feature>
<dbReference type="EMBL" id="JANVFO010000093">
    <property type="protein sequence ID" value="KAJ3714012.1"/>
    <property type="molecule type" value="Genomic_DNA"/>
</dbReference>
<dbReference type="Proteomes" id="UP001176059">
    <property type="component" value="Unassembled WGS sequence"/>
</dbReference>
<organism evidence="3 4">
    <name type="scientific">Lentinula guzmanii</name>
    <dbReference type="NCBI Taxonomy" id="2804957"/>
    <lineage>
        <taxon>Eukaryota</taxon>
        <taxon>Fungi</taxon>
        <taxon>Dikarya</taxon>
        <taxon>Basidiomycota</taxon>
        <taxon>Agaricomycotina</taxon>
        <taxon>Agaricomycetes</taxon>
        <taxon>Agaricomycetidae</taxon>
        <taxon>Agaricales</taxon>
        <taxon>Marasmiineae</taxon>
        <taxon>Omphalotaceae</taxon>
        <taxon>Lentinula</taxon>
    </lineage>
</organism>
<evidence type="ECO:0000313" key="4">
    <source>
        <dbReference type="Proteomes" id="UP001176059"/>
    </source>
</evidence>
<keyword evidence="1" id="KW-0175">Coiled coil</keyword>
<proteinExistence type="predicted"/>
<evidence type="ECO:0000256" key="2">
    <source>
        <dbReference type="SAM" id="MobiDB-lite"/>
    </source>
</evidence>
<reference evidence="3" key="1">
    <citation type="submission" date="2022-08" db="EMBL/GenBank/DDBJ databases">
        <authorList>
            <consortium name="DOE Joint Genome Institute"/>
            <person name="Min B."/>
            <person name="Sierra-Patev S."/>
            <person name="Naranjo-Ortiz M."/>
            <person name="Looney B."/>
            <person name="Konkel Z."/>
            <person name="Slot J.C."/>
            <person name="Sakamoto Y."/>
            <person name="Steenwyk J.L."/>
            <person name="Rokas A."/>
            <person name="Carro J."/>
            <person name="Camarero S."/>
            <person name="Ferreira P."/>
            <person name="Molpeceres G."/>
            <person name="Ruiz-duenas F.J."/>
            <person name="Serrano A."/>
            <person name="Henrissat B."/>
            <person name="Drula E."/>
            <person name="Hughes K.W."/>
            <person name="Mata J.L."/>
            <person name="Ishikawa N.K."/>
            <person name="Vargas-Isla R."/>
            <person name="Ushijima S."/>
            <person name="Smith C.A."/>
            <person name="Ahrendt S."/>
            <person name="Andreopoulos W."/>
            <person name="He G."/>
            <person name="LaButti K."/>
            <person name="Lipzen A."/>
            <person name="Ng V."/>
            <person name="Riley R."/>
            <person name="Sandor L."/>
            <person name="Barry K."/>
            <person name="Martinez A.T."/>
            <person name="Xiao Y."/>
            <person name="Gibbons J.G."/>
            <person name="Terashima K."/>
            <person name="Hibbett D.S."/>
            <person name="Grigoriev I.V."/>
        </authorList>
    </citation>
    <scope>NUCLEOTIDE SEQUENCE</scope>
    <source>
        <strain evidence="3">ET3784</strain>
    </source>
</reference>
<dbReference type="AlphaFoldDB" id="A0AA38MVA6"/>
<feature type="compositionally biased region" description="Polar residues" evidence="2">
    <location>
        <begin position="384"/>
        <end position="397"/>
    </location>
</feature>
<keyword evidence="4" id="KW-1185">Reference proteome</keyword>